<evidence type="ECO:0000313" key="3">
    <source>
        <dbReference type="Proteomes" id="UP000224287"/>
    </source>
</evidence>
<keyword evidence="3" id="KW-1185">Reference proteome</keyword>
<organism evidence="2 3">
    <name type="scientific">Maize bushy stunt phytoplasma</name>
    <dbReference type="NCBI Taxonomy" id="202462"/>
    <lineage>
        <taxon>Bacteria</taxon>
        <taxon>Bacillati</taxon>
        <taxon>Mycoplasmatota</taxon>
        <taxon>Mollicutes</taxon>
        <taxon>Acholeplasmatales</taxon>
        <taxon>Acholeplasmataceae</taxon>
        <taxon>Candidatus Phytoplasma</taxon>
        <taxon>16SrI (Aster yellows group)</taxon>
    </lineage>
</organism>
<evidence type="ECO:0000313" key="2">
    <source>
        <dbReference type="EMBL" id="AOF54671.1"/>
    </source>
</evidence>
<dbReference type="Proteomes" id="UP000224287">
    <property type="component" value="Chromosome"/>
</dbReference>
<name>A0ABN4S0W2_9MOLU</name>
<evidence type="ECO:0000259" key="1">
    <source>
        <dbReference type="Pfam" id="PF04313"/>
    </source>
</evidence>
<dbReference type="EMBL" id="CP015149">
    <property type="protein sequence ID" value="AOF54671.1"/>
    <property type="molecule type" value="Genomic_DNA"/>
</dbReference>
<dbReference type="RefSeq" id="WP_069028099.1">
    <property type="nucleotide sequence ID" value="NZ_CP015149.1"/>
</dbReference>
<feature type="domain" description="Restriction endonuclease type I HsdR N-terminal" evidence="1">
    <location>
        <begin position="7"/>
        <end position="114"/>
    </location>
</feature>
<sequence length="119" mass="14475">MGYAEVSIKTQEKLEDNFKRQFIEYNSRYVPDTSFQEKGKEELNEYWFSTINSELLTNEKMDVIDIYKYLRKEIKIPKKDKKDYFYFNFFNKENWCKNIFQVAQKVPAQNSYKNESKSA</sequence>
<protein>
    <recommendedName>
        <fullName evidence="1">Restriction endonuclease type I HsdR N-terminal domain-containing protein</fullName>
    </recommendedName>
</protein>
<dbReference type="Pfam" id="PF04313">
    <property type="entry name" value="HSDR_N"/>
    <property type="match status" value="1"/>
</dbReference>
<reference evidence="2" key="1">
    <citation type="submission" date="2016-04" db="EMBL/GenBank/DDBJ databases">
        <title>Complete genome sequence of maize bushy stunt phytoplasma M3.</title>
        <authorList>
            <person name="Orlovskis Z."/>
            <person name="Canale M.C."/>
            <person name="Haryono M."/>
            <person name="Lopes J.R.S."/>
            <person name="Kuo C.-H."/>
            <person name="Hogenhout S.A."/>
        </authorList>
    </citation>
    <scope>NUCLEOTIDE SEQUENCE [LARGE SCALE GENOMIC DNA]</scope>
    <source>
        <strain evidence="2">M3</strain>
    </source>
</reference>
<proteinExistence type="predicted"/>
<dbReference type="InterPro" id="IPR007409">
    <property type="entry name" value="Restrct_endonuc_type1_HsdR_N"/>
</dbReference>
<gene>
    <name evidence="2" type="ORF">MBSPM3_v1c1370</name>
</gene>
<accession>A0ABN4S0W2</accession>